<gene>
    <name evidence="2" type="ORF">C1S79_27335</name>
</gene>
<keyword evidence="3" id="KW-1185">Reference proteome</keyword>
<organism evidence="2 3">
    <name type="scientific">Mycolicibacterium phocaicum</name>
    <dbReference type="NCBI Taxonomy" id="319706"/>
    <lineage>
        <taxon>Bacteria</taxon>
        <taxon>Bacillati</taxon>
        <taxon>Actinomycetota</taxon>
        <taxon>Actinomycetes</taxon>
        <taxon>Mycobacteriales</taxon>
        <taxon>Mycobacteriaceae</taxon>
        <taxon>Mycolicibacterium</taxon>
    </lineage>
</organism>
<evidence type="ECO:0000259" key="1">
    <source>
        <dbReference type="Pfam" id="PF00924"/>
    </source>
</evidence>
<feature type="domain" description="Mechanosensitive ion channel MscS" evidence="1">
    <location>
        <begin position="11"/>
        <end position="49"/>
    </location>
</feature>
<dbReference type="InterPro" id="IPR006685">
    <property type="entry name" value="MscS_channel_2nd"/>
</dbReference>
<proteinExistence type="predicted"/>
<protein>
    <recommendedName>
        <fullName evidence="1">Mechanosensitive ion channel MscS domain-containing protein</fullName>
    </recommendedName>
</protein>
<dbReference type="GO" id="GO:0016020">
    <property type="term" value="C:membrane"/>
    <property type="evidence" value="ECO:0007669"/>
    <property type="project" value="InterPro"/>
</dbReference>
<sequence length="62" mass="6674">MDINESNSPARQFNIGDLVRNGPHVGTVTDVGSVLVAITTVMGTPRMVCPWELVQLRLAAPQ</sequence>
<dbReference type="Proteomes" id="UP000309984">
    <property type="component" value="Unassembled WGS sequence"/>
</dbReference>
<comment type="caution">
    <text evidence="2">The sequence shown here is derived from an EMBL/GenBank/DDBJ whole genome shotgun (WGS) entry which is preliminary data.</text>
</comment>
<reference evidence="2 3" key="1">
    <citation type="submission" date="2018-01" db="EMBL/GenBank/DDBJ databases">
        <title>Comparative genomics of Mycobacterium mucogenicum and Mycobacterium neoaurum clade members emphasizing tRNA and non-coding RNA.</title>
        <authorList>
            <person name="Behra P.R.K."/>
            <person name="Pettersson B.M.F."/>
            <person name="Das S."/>
            <person name="Dasgupta S."/>
            <person name="Kirsebom L.A."/>
        </authorList>
    </citation>
    <scope>NUCLEOTIDE SEQUENCE [LARGE SCALE GENOMIC DNA]</scope>
    <source>
        <strain evidence="2 3">DSM 45104</strain>
    </source>
</reference>
<name>A0AA94UB63_9MYCO</name>
<dbReference type="EMBL" id="POTM01000065">
    <property type="protein sequence ID" value="TLH59482.1"/>
    <property type="molecule type" value="Genomic_DNA"/>
</dbReference>
<dbReference type="RefSeq" id="WP_138251250.1">
    <property type="nucleotide sequence ID" value="NZ_AP022616.1"/>
</dbReference>
<dbReference type="GO" id="GO:0055085">
    <property type="term" value="P:transmembrane transport"/>
    <property type="evidence" value="ECO:0007669"/>
    <property type="project" value="InterPro"/>
</dbReference>
<dbReference type="Pfam" id="PF00924">
    <property type="entry name" value="MS_channel_2nd"/>
    <property type="match status" value="1"/>
</dbReference>
<evidence type="ECO:0000313" key="2">
    <source>
        <dbReference type="EMBL" id="TLH59482.1"/>
    </source>
</evidence>
<dbReference type="AlphaFoldDB" id="A0AA94UB63"/>
<evidence type="ECO:0000313" key="3">
    <source>
        <dbReference type="Proteomes" id="UP000309984"/>
    </source>
</evidence>
<accession>A0AA94UB63</accession>